<evidence type="ECO:0000259" key="2">
    <source>
        <dbReference type="Pfam" id="PF03108"/>
    </source>
</evidence>
<organism evidence="3 4">
    <name type="scientific">Aspergillus nanangensis</name>
    <dbReference type="NCBI Taxonomy" id="2582783"/>
    <lineage>
        <taxon>Eukaryota</taxon>
        <taxon>Fungi</taxon>
        <taxon>Dikarya</taxon>
        <taxon>Ascomycota</taxon>
        <taxon>Pezizomycotina</taxon>
        <taxon>Eurotiomycetes</taxon>
        <taxon>Eurotiomycetidae</taxon>
        <taxon>Eurotiales</taxon>
        <taxon>Aspergillaceae</taxon>
        <taxon>Aspergillus</taxon>
        <taxon>Aspergillus subgen. Circumdati</taxon>
    </lineage>
</organism>
<reference evidence="3" key="1">
    <citation type="journal article" date="2019" name="Beilstein J. Org. Chem.">
        <title>Nanangenines: drimane sesquiterpenoids as the dominant metabolite cohort of a novel Australian fungus, Aspergillus nanangensis.</title>
        <authorList>
            <person name="Lacey H.J."/>
            <person name="Gilchrist C.L.M."/>
            <person name="Crombie A."/>
            <person name="Kalaitzis J.A."/>
            <person name="Vuong D."/>
            <person name="Rutledge P.J."/>
            <person name="Turner P."/>
            <person name="Pitt J.I."/>
            <person name="Lacey E."/>
            <person name="Chooi Y.H."/>
            <person name="Piggott A.M."/>
        </authorList>
    </citation>
    <scope>NUCLEOTIDE SEQUENCE</scope>
    <source>
        <strain evidence="3">MST-FP2251</strain>
    </source>
</reference>
<feature type="region of interest" description="Disordered" evidence="1">
    <location>
        <begin position="145"/>
        <end position="191"/>
    </location>
</feature>
<comment type="caution">
    <text evidence="3">The sequence shown here is derived from an EMBL/GenBank/DDBJ whole genome shotgun (WGS) entry which is preliminary data.</text>
</comment>
<dbReference type="EMBL" id="VCAU01000099">
    <property type="protein sequence ID" value="KAF9885264.1"/>
    <property type="molecule type" value="Genomic_DNA"/>
</dbReference>
<name>A0AAD4CF12_ASPNN</name>
<feature type="region of interest" description="Disordered" evidence="1">
    <location>
        <begin position="217"/>
        <end position="312"/>
    </location>
</feature>
<accession>A0AAD4CF12</accession>
<evidence type="ECO:0000313" key="4">
    <source>
        <dbReference type="Proteomes" id="UP001194746"/>
    </source>
</evidence>
<gene>
    <name evidence="3" type="ORF">FE257_013062</name>
</gene>
<reference evidence="3" key="2">
    <citation type="submission" date="2020-02" db="EMBL/GenBank/DDBJ databases">
        <authorList>
            <person name="Gilchrist C.L.M."/>
            <person name="Chooi Y.-H."/>
        </authorList>
    </citation>
    <scope>NUCLEOTIDE SEQUENCE</scope>
    <source>
        <strain evidence="3">MST-FP2251</strain>
    </source>
</reference>
<protein>
    <recommendedName>
        <fullName evidence="2">Transposase MuDR plant domain-containing protein</fullName>
    </recommendedName>
</protein>
<dbReference type="AlphaFoldDB" id="A0AAD4CF12"/>
<proteinExistence type="predicted"/>
<feature type="compositionally biased region" description="Low complexity" evidence="1">
    <location>
        <begin position="230"/>
        <end position="243"/>
    </location>
</feature>
<evidence type="ECO:0000313" key="3">
    <source>
        <dbReference type="EMBL" id="KAF9885264.1"/>
    </source>
</evidence>
<dbReference type="InterPro" id="IPR004332">
    <property type="entry name" value="Transposase_MuDR"/>
</dbReference>
<feature type="region of interest" description="Disordered" evidence="1">
    <location>
        <begin position="357"/>
        <end position="418"/>
    </location>
</feature>
<evidence type="ECO:0000256" key="1">
    <source>
        <dbReference type="SAM" id="MobiDB-lite"/>
    </source>
</evidence>
<dbReference type="Proteomes" id="UP001194746">
    <property type="component" value="Unassembled WGS sequence"/>
</dbReference>
<dbReference type="Pfam" id="PF03108">
    <property type="entry name" value="DBD_Tnp_Mut"/>
    <property type="match status" value="1"/>
</dbReference>
<sequence>MSQIYSGLHVGQRFNSLEEFKVLVRSISVRQHWELRVTRSNKKSVVIGCRSSNNCYFRVVCRANKNSTYISSLQDSHGCRRNGSSPSKTPVRSEVSHVRFLLTEIPKLFDMRTNIKAQDVVDAVKRYHGYEISMRQAQRALIRLQQQPAPQTEAERANSCESSGDDDDLQDPQLGPSEEQAEDSTTYSGLSGQRWIPENIQASLINSGVIPQPEIQRNQDLQPPSLPSEPVQQQQLHQQLQHPHPVHPPPQVQDPSDLQSPDQAALRSALNHQPTPHPSPFAVPTVNLPPAPPQTGQLRGPRRLGEAGHPSVPPPHLVLTNFKIEFTCTTCGAFNQSFFPNHGNVTGGSYLAHHAVPDQSSSREGAGPSTQPVPGDDGGDHLGEAHGYGGDTMAGTRGVQSWASGALEVPIAPPGPHS</sequence>
<feature type="domain" description="Transposase MuDR plant" evidence="2">
    <location>
        <begin position="8"/>
        <end position="60"/>
    </location>
</feature>
<feature type="compositionally biased region" description="Polar residues" evidence="1">
    <location>
        <begin position="358"/>
        <end position="372"/>
    </location>
</feature>
<feature type="compositionally biased region" description="Pro residues" evidence="1">
    <location>
        <begin position="275"/>
        <end position="293"/>
    </location>
</feature>
<keyword evidence="4" id="KW-1185">Reference proteome</keyword>